<evidence type="ECO:0000313" key="14">
    <source>
        <dbReference type="EMBL" id="GHE01816.1"/>
    </source>
</evidence>
<organism evidence="14 15">
    <name type="scientific">Allgaiera indica</name>
    <dbReference type="NCBI Taxonomy" id="765699"/>
    <lineage>
        <taxon>Bacteria</taxon>
        <taxon>Pseudomonadati</taxon>
        <taxon>Pseudomonadota</taxon>
        <taxon>Alphaproteobacteria</taxon>
        <taxon>Rhodobacterales</taxon>
        <taxon>Paracoccaceae</taxon>
        <taxon>Allgaiera</taxon>
    </lineage>
</organism>
<evidence type="ECO:0000256" key="8">
    <source>
        <dbReference type="ARBA" id="ARBA00023143"/>
    </source>
</evidence>
<comment type="caution">
    <text evidence="14">The sequence shown here is derived from an EMBL/GenBank/DDBJ whole genome shotgun (WGS) entry which is preliminary data.</text>
</comment>
<evidence type="ECO:0000256" key="1">
    <source>
        <dbReference type="ARBA" id="ARBA00004117"/>
    </source>
</evidence>
<keyword evidence="8 9" id="KW-0975">Bacterial flagellum</keyword>
<reference evidence="14" key="1">
    <citation type="journal article" date="2014" name="Int. J. Syst. Evol. Microbiol.">
        <title>Complete genome sequence of Corynebacterium casei LMG S-19264T (=DSM 44701T), isolated from a smear-ripened cheese.</title>
        <authorList>
            <consortium name="US DOE Joint Genome Institute (JGI-PGF)"/>
            <person name="Walter F."/>
            <person name="Albersmeier A."/>
            <person name="Kalinowski J."/>
            <person name="Ruckert C."/>
        </authorList>
    </citation>
    <scope>NUCLEOTIDE SEQUENCE</scope>
    <source>
        <strain evidence="14">CGMCC 1.10859</strain>
    </source>
</reference>
<name>A0AAN4US56_9RHOB</name>
<feature type="transmembrane region" description="Helical" evidence="11">
    <location>
        <begin position="424"/>
        <end position="445"/>
    </location>
</feature>
<dbReference type="AlphaFoldDB" id="A0AAN4US56"/>
<dbReference type="EMBL" id="BNAB01000007">
    <property type="protein sequence ID" value="GHE01816.1"/>
    <property type="molecule type" value="Genomic_DNA"/>
</dbReference>
<comment type="similarity">
    <text evidence="3 9">Belongs to the FliF family.</text>
</comment>
<dbReference type="NCBIfam" id="TIGR00206">
    <property type="entry name" value="fliF"/>
    <property type="match status" value="1"/>
</dbReference>
<evidence type="ECO:0000259" key="13">
    <source>
        <dbReference type="Pfam" id="PF08345"/>
    </source>
</evidence>
<evidence type="ECO:0000256" key="2">
    <source>
        <dbReference type="ARBA" id="ARBA00004651"/>
    </source>
</evidence>
<keyword evidence="14" id="KW-0969">Cilium</keyword>
<comment type="function">
    <text evidence="9">The M ring may be actively involved in energy transduction.</text>
</comment>
<evidence type="ECO:0000256" key="9">
    <source>
        <dbReference type="PIRNR" id="PIRNR004862"/>
    </source>
</evidence>
<dbReference type="PANTHER" id="PTHR30046">
    <property type="entry name" value="FLAGELLAR M-RING PROTEIN"/>
    <property type="match status" value="1"/>
</dbReference>
<evidence type="ECO:0000256" key="3">
    <source>
        <dbReference type="ARBA" id="ARBA00007971"/>
    </source>
</evidence>
<dbReference type="PIRSF" id="PIRSF004862">
    <property type="entry name" value="FliF"/>
    <property type="match status" value="1"/>
</dbReference>
<dbReference type="InterPro" id="IPR043427">
    <property type="entry name" value="YscJ/FliF"/>
</dbReference>
<feature type="domain" description="Flagellar M-ring N-terminal" evidence="12">
    <location>
        <begin position="38"/>
        <end position="209"/>
    </location>
</feature>
<dbReference type="GO" id="GO:0009431">
    <property type="term" value="C:bacterial-type flagellum basal body, MS ring"/>
    <property type="evidence" value="ECO:0007669"/>
    <property type="project" value="InterPro"/>
</dbReference>
<feature type="domain" description="Flagellar M-ring C-terminal" evidence="13">
    <location>
        <begin position="236"/>
        <end position="402"/>
    </location>
</feature>
<accession>A0AAN4US56</accession>
<keyword evidence="14" id="KW-0966">Cell projection</keyword>
<feature type="compositionally biased region" description="Gly residues" evidence="10">
    <location>
        <begin position="285"/>
        <end position="295"/>
    </location>
</feature>
<keyword evidence="5 11" id="KW-0812">Transmembrane</keyword>
<dbReference type="PANTHER" id="PTHR30046:SF0">
    <property type="entry name" value="FLAGELLAR M-RING PROTEIN"/>
    <property type="match status" value="1"/>
</dbReference>
<keyword evidence="7 11" id="KW-0472">Membrane</keyword>
<reference evidence="14" key="2">
    <citation type="submission" date="2023-06" db="EMBL/GenBank/DDBJ databases">
        <authorList>
            <person name="Sun Q."/>
            <person name="Zhou Y."/>
        </authorList>
    </citation>
    <scope>NUCLEOTIDE SEQUENCE</scope>
    <source>
        <strain evidence="14">CGMCC 1.10859</strain>
    </source>
</reference>
<feature type="region of interest" description="Disordered" evidence="10">
    <location>
        <begin position="454"/>
        <end position="478"/>
    </location>
</feature>
<feature type="compositionally biased region" description="Polar residues" evidence="10">
    <location>
        <begin position="274"/>
        <end position="284"/>
    </location>
</feature>
<feature type="region of interest" description="Disordered" evidence="10">
    <location>
        <begin position="256"/>
        <end position="324"/>
    </location>
</feature>
<keyword evidence="4" id="KW-1003">Cell membrane</keyword>
<evidence type="ECO:0000256" key="10">
    <source>
        <dbReference type="SAM" id="MobiDB-lite"/>
    </source>
</evidence>
<dbReference type="GO" id="GO:0005886">
    <property type="term" value="C:plasma membrane"/>
    <property type="evidence" value="ECO:0007669"/>
    <property type="project" value="UniProtKB-SubCell"/>
</dbReference>
<dbReference type="PRINTS" id="PR01009">
    <property type="entry name" value="FLGMRINGFLIF"/>
</dbReference>
<proteinExistence type="inferred from homology"/>
<evidence type="ECO:0000313" key="15">
    <source>
        <dbReference type="Proteomes" id="UP000634647"/>
    </source>
</evidence>
<keyword evidence="14" id="KW-0282">Flagellum</keyword>
<dbReference type="Pfam" id="PF01514">
    <property type="entry name" value="YscJ_FliF"/>
    <property type="match status" value="1"/>
</dbReference>
<dbReference type="GO" id="GO:0003774">
    <property type="term" value="F:cytoskeletal motor activity"/>
    <property type="evidence" value="ECO:0007669"/>
    <property type="project" value="InterPro"/>
</dbReference>
<evidence type="ECO:0000256" key="4">
    <source>
        <dbReference type="ARBA" id="ARBA00022475"/>
    </source>
</evidence>
<dbReference type="InterPro" id="IPR000067">
    <property type="entry name" value="FlgMring_FliF"/>
</dbReference>
<gene>
    <name evidence="14" type="primary">fliF</name>
    <name evidence="14" type="ORF">GCM10008024_19100</name>
</gene>
<dbReference type="Pfam" id="PF08345">
    <property type="entry name" value="YscJ_FliF_C"/>
    <property type="match status" value="1"/>
</dbReference>
<keyword evidence="6 11" id="KW-1133">Transmembrane helix</keyword>
<evidence type="ECO:0000256" key="7">
    <source>
        <dbReference type="ARBA" id="ARBA00023136"/>
    </source>
</evidence>
<dbReference type="InterPro" id="IPR006182">
    <property type="entry name" value="FliF_N_dom"/>
</dbReference>
<protein>
    <recommendedName>
        <fullName evidence="9">Flagellar M-ring protein</fullName>
    </recommendedName>
</protein>
<dbReference type="GO" id="GO:0071973">
    <property type="term" value="P:bacterial-type flagellum-dependent cell motility"/>
    <property type="evidence" value="ECO:0007669"/>
    <property type="project" value="InterPro"/>
</dbReference>
<evidence type="ECO:0000256" key="6">
    <source>
        <dbReference type="ARBA" id="ARBA00022989"/>
    </source>
</evidence>
<evidence type="ECO:0000256" key="11">
    <source>
        <dbReference type="SAM" id="Phobius"/>
    </source>
</evidence>
<evidence type="ECO:0000256" key="5">
    <source>
        <dbReference type="ARBA" id="ARBA00022692"/>
    </source>
</evidence>
<sequence length="564" mass="58785">MEQMLSLWRGLDGRRRMIVVAATLAMFVAVLGLSRMATQPTMTLLYAGLDASSAGEVVRALDQRGVAYQVRGDSIWADGAQRDALRMTLAAEGLPANGAAGYELLDGLSGFGTTSQMFDAAYWRAKEGELARTIVASQNIRAARVHISSSQPSPFLKRPRPTASVTVTTAQGTLPESQVKALKYLVSSAVAGLQHEDVAVIDSAGGLLQGGADKPGAVQAAGDRAARLKQNVERLLAARVGPGHAVVEVSLETVNERESITEKRFDPKGRVAISSDTQERSNSSQGGGGGGGGGAVTVASNLPTGDAGAGGMKSQSSDTETRERVNYEVSQTQRQLERGPGAIKRLSVAVLVDGLRTTGADGTKGWAPRPEAELQALRDLVASAVGFDKARGDVITLKTLQFETLAAQGTAAGSGMFAGMALDVMSLIQMAVLALVALALGVFVLRPILSSARPSVEAGAPPPGLPAPDGRGAGKDAGLPGLASDLPRVVSGEIDMGGLPELPAFNPDMPGMGMGMGLDGGDATGGEDEDPVARLRRLIEERQEETVEILRNWMEDRDDSKERA</sequence>
<evidence type="ECO:0000259" key="12">
    <source>
        <dbReference type="Pfam" id="PF01514"/>
    </source>
</evidence>
<dbReference type="InterPro" id="IPR045851">
    <property type="entry name" value="AMP-bd_C_sf"/>
</dbReference>
<comment type="subcellular location">
    <subcellularLocation>
        <location evidence="1 9">Bacterial flagellum basal body</location>
    </subcellularLocation>
    <subcellularLocation>
        <location evidence="2">Cell membrane</location>
        <topology evidence="2">Multi-pass membrane protein</topology>
    </subcellularLocation>
</comment>
<feature type="compositionally biased region" description="Basic and acidic residues" evidence="10">
    <location>
        <begin position="256"/>
        <end position="269"/>
    </location>
</feature>
<dbReference type="Gene3D" id="3.30.300.30">
    <property type="match status" value="1"/>
</dbReference>
<dbReference type="Proteomes" id="UP000634647">
    <property type="component" value="Unassembled WGS sequence"/>
</dbReference>
<dbReference type="InterPro" id="IPR013556">
    <property type="entry name" value="Flag_M-ring_C"/>
</dbReference>